<dbReference type="RefSeq" id="WP_156205024.1">
    <property type="nucleotide sequence ID" value="NZ_WHPN01000050.1"/>
</dbReference>
<dbReference type="EMBL" id="WHPN01000050">
    <property type="protein sequence ID" value="KAF4410645.1"/>
    <property type="molecule type" value="Genomic_DNA"/>
</dbReference>
<keyword evidence="4" id="KW-0723">Serine/threonine-protein kinase</keyword>
<name>A0ABQ7FQI6_9ACTN</name>
<keyword evidence="2" id="KW-0812">Transmembrane</keyword>
<feature type="domain" description="Protein kinase" evidence="3">
    <location>
        <begin position="1"/>
        <end position="153"/>
    </location>
</feature>
<evidence type="ECO:0000256" key="1">
    <source>
        <dbReference type="SAM" id="MobiDB-lite"/>
    </source>
</evidence>
<gene>
    <name evidence="4" type="ORF">GCU69_02760</name>
</gene>
<keyword evidence="5" id="KW-1185">Reference proteome</keyword>
<keyword evidence="2" id="KW-1133">Transmembrane helix</keyword>
<feature type="compositionally biased region" description="Basic and acidic residues" evidence="1">
    <location>
        <begin position="178"/>
        <end position="196"/>
    </location>
</feature>
<feature type="compositionally biased region" description="Basic residues" evidence="1">
    <location>
        <begin position="208"/>
        <end position="221"/>
    </location>
</feature>
<dbReference type="Proteomes" id="UP000621266">
    <property type="component" value="Unassembled WGS sequence"/>
</dbReference>
<evidence type="ECO:0000256" key="2">
    <source>
        <dbReference type="SAM" id="Phobius"/>
    </source>
</evidence>
<sequence>MDTPAGAPRSGTAPAVAASRWDDLVAAGRGPGGLRGPATPLAAERARQARLVVVGAVTERWAPEQAGPVRGNWQLAPPIGPATDLWAVGALLFRAVQGHAPYPEESAAELVQLVCTEAPAFAEECGALRPVVESLLRQDPAERPEFEELRGWLRSLIRTAPEPDLGSRTVTVPSTGPEEPRDPRRLPVLRRRGELVRRRRGAAQAVVHGRHKRAKEHRRGPRSLGRTLLVLILLALAGAVAYAMLFMPRAGETGDSGADRTGAAGAASSAPDVPPADSGDDPDEGAGRTNGGSGEREPESSGSPQTSEPANLAKGFGIRKDPAGFQVAVHEDWQRQGENSLGQIRYTRGRFELVVVPGRDGVDEFGNDPMAYQQDAERELASFRESQWSSASGLRRIDVGDTAMAEGAFTWRDDSDREVHTRNLAMILDGRYHVVQVTGPVADKQEVAHHFEQATATYRTTG</sequence>
<dbReference type="Gene3D" id="1.10.510.10">
    <property type="entry name" value="Transferase(Phosphotransferase) domain 1"/>
    <property type="match status" value="1"/>
</dbReference>
<protein>
    <submittedName>
        <fullName evidence="4">Serine/threonine protein kinase</fullName>
    </submittedName>
</protein>
<dbReference type="GO" id="GO:0004674">
    <property type="term" value="F:protein serine/threonine kinase activity"/>
    <property type="evidence" value="ECO:0007669"/>
    <property type="project" value="UniProtKB-KW"/>
</dbReference>
<organism evidence="4 5">
    <name type="scientific">Streptomyces lycii</name>
    <dbReference type="NCBI Taxonomy" id="2654337"/>
    <lineage>
        <taxon>Bacteria</taxon>
        <taxon>Bacillati</taxon>
        <taxon>Actinomycetota</taxon>
        <taxon>Actinomycetes</taxon>
        <taxon>Kitasatosporales</taxon>
        <taxon>Streptomycetaceae</taxon>
        <taxon>Streptomyces</taxon>
    </lineage>
</organism>
<keyword evidence="4" id="KW-0418">Kinase</keyword>
<feature type="region of interest" description="Disordered" evidence="1">
    <location>
        <begin position="254"/>
        <end position="317"/>
    </location>
</feature>
<evidence type="ECO:0000313" key="5">
    <source>
        <dbReference type="Proteomes" id="UP000621266"/>
    </source>
</evidence>
<feature type="compositionally biased region" description="Low complexity" evidence="1">
    <location>
        <begin position="255"/>
        <end position="277"/>
    </location>
</feature>
<keyword evidence="2" id="KW-0472">Membrane</keyword>
<evidence type="ECO:0000259" key="3">
    <source>
        <dbReference type="PROSITE" id="PS50011"/>
    </source>
</evidence>
<keyword evidence="4" id="KW-0808">Transferase</keyword>
<evidence type="ECO:0000313" key="4">
    <source>
        <dbReference type="EMBL" id="KAF4410645.1"/>
    </source>
</evidence>
<feature type="region of interest" description="Disordered" evidence="1">
    <location>
        <begin position="163"/>
        <end position="221"/>
    </location>
</feature>
<comment type="caution">
    <text evidence="4">The sequence shown here is derived from an EMBL/GenBank/DDBJ whole genome shotgun (WGS) entry which is preliminary data.</text>
</comment>
<dbReference type="InterPro" id="IPR011009">
    <property type="entry name" value="Kinase-like_dom_sf"/>
</dbReference>
<proteinExistence type="predicted"/>
<accession>A0ABQ7FQI6</accession>
<dbReference type="PROSITE" id="PS50011">
    <property type="entry name" value="PROTEIN_KINASE_DOM"/>
    <property type="match status" value="1"/>
</dbReference>
<dbReference type="SUPFAM" id="SSF56112">
    <property type="entry name" value="Protein kinase-like (PK-like)"/>
    <property type="match status" value="1"/>
</dbReference>
<reference evidence="4 5" key="1">
    <citation type="submission" date="2019-10" db="EMBL/GenBank/DDBJ databases">
        <title>Streptomyces tenebrisbrunneis sp.nov., an endogenous actinomycete isolated from of Lycium ruthenicum.</title>
        <authorList>
            <person name="Ma L."/>
        </authorList>
    </citation>
    <scope>NUCLEOTIDE SEQUENCE [LARGE SCALE GENOMIC DNA]</scope>
    <source>
        <strain evidence="4 5">TRM 66187</strain>
    </source>
</reference>
<feature type="transmembrane region" description="Helical" evidence="2">
    <location>
        <begin position="228"/>
        <end position="247"/>
    </location>
</feature>
<dbReference type="InterPro" id="IPR000719">
    <property type="entry name" value="Prot_kinase_dom"/>
</dbReference>